<proteinExistence type="predicted"/>
<evidence type="ECO:0000313" key="1">
    <source>
        <dbReference type="EMBL" id="KAJ9109220.1"/>
    </source>
</evidence>
<dbReference type="EMBL" id="JASBWT010000001">
    <property type="protein sequence ID" value="KAJ9109220.1"/>
    <property type="molecule type" value="Genomic_DNA"/>
</dbReference>
<accession>A0ACC2WCZ7</accession>
<evidence type="ECO:0000313" key="2">
    <source>
        <dbReference type="Proteomes" id="UP001227268"/>
    </source>
</evidence>
<organism evidence="1 2">
    <name type="scientific">Naganishia friedmannii</name>
    <dbReference type="NCBI Taxonomy" id="89922"/>
    <lineage>
        <taxon>Eukaryota</taxon>
        <taxon>Fungi</taxon>
        <taxon>Dikarya</taxon>
        <taxon>Basidiomycota</taxon>
        <taxon>Agaricomycotina</taxon>
        <taxon>Tremellomycetes</taxon>
        <taxon>Filobasidiales</taxon>
        <taxon>Filobasidiaceae</taxon>
        <taxon>Naganishia</taxon>
    </lineage>
</organism>
<dbReference type="Proteomes" id="UP001227268">
    <property type="component" value="Unassembled WGS sequence"/>
</dbReference>
<gene>
    <name evidence="1" type="ORF">QFC21_000549</name>
</gene>
<sequence>MSELSPLLLPHNDTDNDQDYATLTPRPVPVNRKRRTRATSATLLLTLTSLLLPFLLLSALLINSFIPSDEELAHLTDSALLYDPAAGSSPQVGILNFSSAYTQAWIEVSGKAGIDVDAILGINGAKGIGKEGRGQGAPWWEALRTWVGTRGIDMVGPLVVVIPESIAVFPQETSSIFSSSSPSHRHRRIDHIGQKPLLTVSLPTPIDLPLVVPRRIAQLPEHTYHLRLSINRPAHLLAFTHTAWRSGVADIAVHIPRVVVLPAETQGVFVWWRKWIRIEQKNLIILQRVDVPDIPGIPGPDDDLADYITLESYAFRTTTTTTAATTAAPAAAPGSQRHEDGDAITFNHNGDAEATETEAVPKKQLRVSAIASARNPFFRNPTLGMRSVAFPLELGFGIFLSARSEESSAIMEQVGAGPGAGADAEIGKRNGMRQVLRERDGGAGGLVKMAEVVTMPFSLHGQERIRIHVEGVVKTGGEHSSDTRDDGDSGDDGNTALSMFLNNYLQGRPNNVTILGLPTFPLDASPDARINMTTPPSGNDVVPPAWMQTLVSESVHAVIPFPAPSPNRTNLIRSVTIEQMKISERAGKMRASGVVVVVASLPRDLADIEVAVRGVLPDVLVSDGKFEGGDGEEVDPGMPPYPARAFGRIHPPEYLAAVSSPSPDDPALLIVRAPLHDVPLDILPGRDKVLSDFVTKIVFKGSAEAGIVGNAAVHVDVVGIGKEVEVRRLPISGVVNVGRPRVV</sequence>
<protein>
    <submittedName>
        <fullName evidence="1">Uncharacterized protein</fullName>
    </submittedName>
</protein>
<reference evidence="1" key="1">
    <citation type="submission" date="2023-04" db="EMBL/GenBank/DDBJ databases">
        <title>Draft Genome sequencing of Naganishia species isolated from polar environments using Oxford Nanopore Technology.</title>
        <authorList>
            <person name="Leo P."/>
            <person name="Venkateswaran K."/>
        </authorList>
    </citation>
    <scope>NUCLEOTIDE SEQUENCE</scope>
    <source>
        <strain evidence="1">MNA-CCFEE 5423</strain>
    </source>
</reference>
<name>A0ACC2WCZ7_9TREE</name>
<keyword evidence="2" id="KW-1185">Reference proteome</keyword>
<comment type="caution">
    <text evidence="1">The sequence shown here is derived from an EMBL/GenBank/DDBJ whole genome shotgun (WGS) entry which is preliminary data.</text>
</comment>